<dbReference type="Pfam" id="PF00249">
    <property type="entry name" value="Myb_DNA-binding"/>
    <property type="match status" value="1"/>
</dbReference>
<dbReference type="InterPro" id="IPR017930">
    <property type="entry name" value="Myb_dom"/>
</dbReference>
<dbReference type="AlphaFoldDB" id="A0AAP0C6M4"/>
<dbReference type="InterPro" id="IPR009057">
    <property type="entry name" value="Homeodomain-like_sf"/>
</dbReference>
<dbReference type="EMBL" id="JBCNJP010015901">
    <property type="protein sequence ID" value="KAK9048084.1"/>
    <property type="molecule type" value="Genomic_DNA"/>
</dbReference>
<dbReference type="SUPFAM" id="SSF46689">
    <property type="entry name" value="Homeodomain-like"/>
    <property type="match status" value="1"/>
</dbReference>
<organism evidence="8 9">
    <name type="scientific">Deinandra increscens subsp. villosa</name>
    <dbReference type="NCBI Taxonomy" id="3103831"/>
    <lineage>
        <taxon>Eukaryota</taxon>
        <taxon>Viridiplantae</taxon>
        <taxon>Streptophyta</taxon>
        <taxon>Embryophyta</taxon>
        <taxon>Tracheophyta</taxon>
        <taxon>Spermatophyta</taxon>
        <taxon>Magnoliopsida</taxon>
        <taxon>eudicotyledons</taxon>
        <taxon>Gunneridae</taxon>
        <taxon>Pentapetalae</taxon>
        <taxon>asterids</taxon>
        <taxon>campanulids</taxon>
        <taxon>Asterales</taxon>
        <taxon>Asteraceae</taxon>
        <taxon>Asteroideae</taxon>
        <taxon>Heliantheae alliance</taxon>
        <taxon>Madieae</taxon>
        <taxon>Madiinae</taxon>
        <taxon>Deinandra</taxon>
    </lineage>
</organism>
<dbReference type="GO" id="GO:0003677">
    <property type="term" value="F:DNA binding"/>
    <property type="evidence" value="ECO:0007669"/>
    <property type="project" value="UniProtKB-KW"/>
</dbReference>
<dbReference type="InterPro" id="IPR058673">
    <property type="entry name" value="HHO5-like_N"/>
</dbReference>
<dbReference type="InterPro" id="IPR001005">
    <property type="entry name" value="SANT/Myb"/>
</dbReference>
<proteinExistence type="predicted"/>
<dbReference type="GO" id="GO:0003700">
    <property type="term" value="F:DNA-binding transcription factor activity"/>
    <property type="evidence" value="ECO:0007669"/>
    <property type="project" value="InterPro"/>
</dbReference>
<feature type="region of interest" description="Disordered" evidence="6">
    <location>
        <begin position="229"/>
        <end position="272"/>
    </location>
</feature>
<comment type="subcellular location">
    <subcellularLocation>
        <location evidence="1">Nucleus</location>
    </subcellularLocation>
</comment>
<keyword evidence="4" id="KW-0804">Transcription</keyword>
<dbReference type="PANTHER" id="PTHR31003">
    <property type="entry name" value="MYB FAMILY TRANSCRIPTION FACTOR"/>
    <property type="match status" value="1"/>
</dbReference>
<feature type="compositionally biased region" description="Low complexity" evidence="6">
    <location>
        <begin position="251"/>
        <end position="266"/>
    </location>
</feature>
<dbReference type="InterPro" id="IPR006447">
    <property type="entry name" value="Myb_dom_plants"/>
</dbReference>
<keyword evidence="5" id="KW-0539">Nucleus</keyword>
<evidence type="ECO:0000259" key="7">
    <source>
        <dbReference type="PROSITE" id="PS51294"/>
    </source>
</evidence>
<evidence type="ECO:0000256" key="2">
    <source>
        <dbReference type="ARBA" id="ARBA00023015"/>
    </source>
</evidence>
<protein>
    <recommendedName>
        <fullName evidence="7">HTH myb-type domain-containing protein</fullName>
    </recommendedName>
</protein>
<keyword evidence="3" id="KW-0238">DNA-binding</keyword>
<feature type="compositionally biased region" description="Gly residues" evidence="6">
    <location>
        <begin position="337"/>
        <end position="346"/>
    </location>
</feature>
<dbReference type="GO" id="GO:0005634">
    <property type="term" value="C:nucleus"/>
    <property type="evidence" value="ECO:0007669"/>
    <property type="project" value="UniProtKB-SubCell"/>
</dbReference>
<comment type="caution">
    <text evidence="8">The sequence shown here is derived from an EMBL/GenBank/DDBJ whole genome shotgun (WGS) entry which is preliminary data.</text>
</comment>
<feature type="domain" description="HTH myb-type" evidence="7">
    <location>
        <begin position="265"/>
        <end position="325"/>
    </location>
</feature>
<name>A0AAP0C6M4_9ASTR</name>
<evidence type="ECO:0000256" key="1">
    <source>
        <dbReference type="ARBA" id="ARBA00004123"/>
    </source>
</evidence>
<dbReference type="PROSITE" id="PS51294">
    <property type="entry name" value="HTH_MYB"/>
    <property type="match status" value="1"/>
</dbReference>
<evidence type="ECO:0000313" key="8">
    <source>
        <dbReference type="EMBL" id="KAK9048084.1"/>
    </source>
</evidence>
<evidence type="ECO:0000313" key="9">
    <source>
        <dbReference type="Proteomes" id="UP001408789"/>
    </source>
</evidence>
<feature type="compositionally biased region" description="Low complexity" evidence="6">
    <location>
        <begin position="139"/>
        <end position="156"/>
    </location>
</feature>
<feature type="compositionally biased region" description="Low complexity" evidence="6">
    <location>
        <begin position="374"/>
        <end position="383"/>
    </location>
</feature>
<sequence>MGSLNPPPQLTLDFKPTFIPKTIGEFLRQVSKIGCVSDKILKVDDFVSRLETEMRKIDAFKRELPLCMLLINDAIIALKEEAMVFKKTSNAEPVLEEFIPLKKTCEDDNDDDDAEVDVIREEKGGGDKKNWLSSTQLWNINDNNPNTNQIQNPKPNSTNQITKKRSMEQDDVVIDESYQPFRNPGRGFNSFKGCYGYTVMGTTREKDREELPIPGLSLITPGIKNSMTGNNLLTKTSPHSKLVPFSVPNDQSTSAPQAQPSQQQTSRKQRRCWSTELHRRFVNALQRLGGSQAATPKQIRELMQVEGLTNDEVKSHLQKYRLHTRRLPSSNTSSGNQSGGVLGGGMWMPPQDQYVKSSKHGASQSSSPDGPFLTGTTTTTTGGDSMDDGEDAKSENFCWKGV</sequence>
<dbReference type="PANTHER" id="PTHR31003:SF30">
    <property type="entry name" value="MYB DOMAIN, PLANT, HOMEODOMAIN-LIKE PROTEIN-RELATED"/>
    <property type="match status" value="1"/>
</dbReference>
<evidence type="ECO:0000256" key="6">
    <source>
        <dbReference type="SAM" id="MobiDB-lite"/>
    </source>
</evidence>
<dbReference type="Pfam" id="PF26575">
    <property type="entry name" value="HHO5_N"/>
    <property type="match status" value="1"/>
</dbReference>
<evidence type="ECO:0000256" key="5">
    <source>
        <dbReference type="ARBA" id="ARBA00023242"/>
    </source>
</evidence>
<feature type="compositionally biased region" description="Polar residues" evidence="6">
    <location>
        <begin position="229"/>
        <end position="239"/>
    </location>
</feature>
<dbReference type="InterPro" id="IPR044787">
    <property type="entry name" value="HHO5-like"/>
</dbReference>
<reference evidence="8 9" key="1">
    <citation type="submission" date="2024-04" db="EMBL/GenBank/DDBJ databases">
        <title>The reference genome of an endangered Asteraceae, Deinandra increscens subsp. villosa, native to the Central Coast of California.</title>
        <authorList>
            <person name="Guilliams M."/>
            <person name="Hasenstab-Lehman K."/>
            <person name="Meyer R."/>
            <person name="Mcevoy S."/>
        </authorList>
    </citation>
    <scope>NUCLEOTIDE SEQUENCE [LARGE SCALE GENOMIC DNA]</scope>
    <source>
        <tissue evidence="8">Leaf</tissue>
    </source>
</reference>
<feature type="region of interest" description="Disordered" evidence="6">
    <location>
        <begin position="138"/>
        <end position="166"/>
    </location>
</feature>
<dbReference type="NCBIfam" id="TIGR01557">
    <property type="entry name" value="myb_SHAQKYF"/>
    <property type="match status" value="1"/>
</dbReference>
<accession>A0AAP0C6M4</accession>
<keyword evidence="2" id="KW-0805">Transcription regulation</keyword>
<dbReference type="FunFam" id="1.10.10.60:FF:000002">
    <property type="entry name" value="Myb family transcription factor"/>
    <property type="match status" value="1"/>
</dbReference>
<evidence type="ECO:0000256" key="4">
    <source>
        <dbReference type="ARBA" id="ARBA00023163"/>
    </source>
</evidence>
<dbReference type="Gene3D" id="1.10.10.60">
    <property type="entry name" value="Homeodomain-like"/>
    <property type="match status" value="1"/>
</dbReference>
<keyword evidence="9" id="KW-1185">Reference proteome</keyword>
<feature type="region of interest" description="Disordered" evidence="6">
    <location>
        <begin position="324"/>
        <end position="402"/>
    </location>
</feature>
<gene>
    <name evidence="8" type="ORF">SSX86_032953</name>
</gene>
<evidence type="ECO:0000256" key="3">
    <source>
        <dbReference type="ARBA" id="ARBA00023125"/>
    </source>
</evidence>
<dbReference type="Proteomes" id="UP001408789">
    <property type="component" value="Unassembled WGS sequence"/>
</dbReference>